<dbReference type="Pfam" id="PF00076">
    <property type="entry name" value="RRM_1"/>
    <property type="match status" value="1"/>
</dbReference>
<dbReference type="SUPFAM" id="SSF54928">
    <property type="entry name" value="RNA-binding domain, RBD"/>
    <property type="match status" value="2"/>
</dbReference>
<accession>A0A8H7SKR4</accession>
<feature type="compositionally biased region" description="Polar residues" evidence="4">
    <location>
        <begin position="304"/>
        <end position="313"/>
    </location>
</feature>
<dbReference type="PROSITE" id="PS50102">
    <property type="entry name" value="RRM"/>
    <property type="match status" value="2"/>
</dbReference>
<feature type="domain" description="RRM" evidence="5">
    <location>
        <begin position="316"/>
        <end position="393"/>
    </location>
</feature>
<gene>
    <name evidence="6" type="ORF">INT48_009310</name>
</gene>
<dbReference type="InterPro" id="IPR000504">
    <property type="entry name" value="RRM_dom"/>
</dbReference>
<name>A0A8H7SKR4_9FUNG</name>
<reference evidence="6" key="1">
    <citation type="submission" date="2021-01" db="EMBL/GenBank/DDBJ databases">
        <title>Metabolic potential, ecology and presence of endohyphal bacteria is reflected in genomic diversity of Mucoromycotina.</title>
        <authorList>
            <person name="Muszewska A."/>
            <person name="Okrasinska A."/>
            <person name="Steczkiewicz K."/>
            <person name="Drgas O."/>
            <person name="Orlowska M."/>
            <person name="Perlinska-Lenart U."/>
            <person name="Aleksandrzak-Piekarczyk T."/>
            <person name="Szatraj K."/>
            <person name="Zielenkiewicz U."/>
            <person name="Pilsyk S."/>
            <person name="Malc E."/>
            <person name="Mieczkowski P."/>
            <person name="Kruszewska J.S."/>
            <person name="Biernat P."/>
            <person name="Pawlowska J."/>
        </authorList>
    </citation>
    <scope>NUCLEOTIDE SEQUENCE</scope>
    <source>
        <strain evidence="6">WA0000018081</strain>
    </source>
</reference>
<dbReference type="SMART" id="SM00360">
    <property type="entry name" value="RRM"/>
    <property type="match status" value="2"/>
</dbReference>
<feature type="region of interest" description="Disordered" evidence="4">
    <location>
        <begin position="279"/>
        <end position="313"/>
    </location>
</feature>
<organism evidence="6 7">
    <name type="scientific">Thamnidium elegans</name>
    <dbReference type="NCBI Taxonomy" id="101142"/>
    <lineage>
        <taxon>Eukaryota</taxon>
        <taxon>Fungi</taxon>
        <taxon>Fungi incertae sedis</taxon>
        <taxon>Mucoromycota</taxon>
        <taxon>Mucoromycotina</taxon>
        <taxon>Mucoromycetes</taxon>
        <taxon>Mucorales</taxon>
        <taxon>Mucorineae</taxon>
        <taxon>Mucoraceae</taxon>
        <taxon>Thamnidium</taxon>
    </lineage>
</organism>
<feature type="compositionally biased region" description="Low complexity" evidence="4">
    <location>
        <begin position="279"/>
        <end position="294"/>
    </location>
</feature>
<keyword evidence="7" id="KW-1185">Reference proteome</keyword>
<evidence type="ECO:0000313" key="6">
    <source>
        <dbReference type="EMBL" id="KAG2232289.1"/>
    </source>
</evidence>
<evidence type="ECO:0000256" key="4">
    <source>
        <dbReference type="SAM" id="MobiDB-lite"/>
    </source>
</evidence>
<dbReference type="GO" id="GO:0003723">
    <property type="term" value="F:RNA binding"/>
    <property type="evidence" value="ECO:0007669"/>
    <property type="project" value="UniProtKB-UniRule"/>
</dbReference>
<dbReference type="PANTHER" id="PTHR10501">
    <property type="entry name" value="U1 SMALL NUCLEAR RIBONUCLEOPROTEIN A/U2 SMALL NUCLEAR RIBONUCLEOPROTEIN B"/>
    <property type="match status" value="1"/>
</dbReference>
<dbReference type="AlphaFoldDB" id="A0A8H7SKR4"/>
<keyword evidence="2 3" id="KW-0694">RNA-binding</keyword>
<evidence type="ECO:0000313" key="7">
    <source>
        <dbReference type="Proteomes" id="UP000613177"/>
    </source>
</evidence>
<proteinExistence type="predicted"/>
<dbReference type="Gene3D" id="3.30.70.330">
    <property type="match status" value="2"/>
</dbReference>
<feature type="domain" description="RRM" evidence="5">
    <location>
        <begin position="37"/>
        <end position="131"/>
    </location>
</feature>
<dbReference type="EMBL" id="JAEPRE010000116">
    <property type="protein sequence ID" value="KAG2232289.1"/>
    <property type="molecule type" value="Genomic_DNA"/>
</dbReference>
<dbReference type="FunFam" id="3.30.70.330:FF:000089">
    <property type="entry name" value="RNA binding protein"/>
    <property type="match status" value="1"/>
</dbReference>
<dbReference type="CDD" id="cd12245">
    <property type="entry name" value="RRM_scw1_like"/>
    <property type="match status" value="1"/>
</dbReference>
<evidence type="ECO:0000256" key="2">
    <source>
        <dbReference type="ARBA" id="ARBA00022884"/>
    </source>
</evidence>
<dbReference type="InterPro" id="IPR012677">
    <property type="entry name" value="Nucleotide-bd_a/b_plait_sf"/>
</dbReference>
<protein>
    <recommendedName>
        <fullName evidence="5">RRM domain-containing protein</fullName>
    </recommendedName>
</protein>
<evidence type="ECO:0000256" key="1">
    <source>
        <dbReference type="ARBA" id="ARBA00022553"/>
    </source>
</evidence>
<evidence type="ECO:0000256" key="3">
    <source>
        <dbReference type="PROSITE-ProRule" id="PRU00176"/>
    </source>
</evidence>
<comment type="caution">
    <text evidence="6">The sequence shown here is derived from an EMBL/GenBank/DDBJ whole genome shotgun (WGS) entry which is preliminary data.</text>
</comment>
<dbReference type="OrthoDB" id="431169at2759"/>
<dbReference type="InterPro" id="IPR035979">
    <property type="entry name" value="RBD_domain_sf"/>
</dbReference>
<dbReference type="Proteomes" id="UP000613177">
    <property type="component" value="Unassembled WGS sequence"/>
</dbReference>
<evidence type="ECO:0000259" key="5">
    <source>
        <dbReference type="PROSITE" id="PS50102"/>
    </source>
</evidence>
<keyword evidence="1" id="KW-0597">Phosphoprotein</keyword>
<sequence>MSQLPSTPTSLASPTPLNTLLYLQQDGLVSPIKEDISTIFVVGFPEDMQEREFQNMFMFSPGFEAATLKVPNGTKDEEDMLMNNNNNGRKQIIGFAKFCTRKEAMDARDILNGRKVDSEKGSLLKAEMAKKNLHTKRGLLNEQQQQLLQQQQQQQRTAGTTAITTTAYEAFYSVPHSLQSPNERDYSDFYSEPESAFISRSQSVDARSPPLTRFHIPNFHQVDYLSKSTPPETPFMNFNHNSIHHQIASHPMNSPPSTTTSTGLSRVMEELFMHQHQPSISTPISSSPLSPTTSYRSLGGMLVGSSNPADQNPPCNTLYVGNLPPNTNEDELKSMFNKCPGYKRLSFRNKSNGPMCFVEFDDAIYAAQALQDLHGNPLSNSIKGGIRLSFSKNPLGVRQNTPATYPMVFNNRRESTTTSNFDPQLS</sequence>